<reference evidence="1" key="3">
    <citation type="submission" date="2025-09" db="UniProtKB">
        <authorList>
            <consortium name="Ensembl"/>
        </authorList>
    </citation>
    <scope>IDENTIFICATION</scope>
</reference>
<dbReference type="GO" id="GO:0005654">
    <property type="term" value="C:nucleoplasm"/>
    <property type="evidence" value="ECO:0007669"/>
    <property type="project" value="Ensembl"/>
</dbReference>
<dbReference type="Ensembl" id="ENSMFAT00000078663.1">
    <property type="protein sequence ID" value="ENSMFAP00000054057.1"/>
    <property type="gene ID" value="ENSMFAG00000001741.2"/>
</dbReference>
<protein>
    <submittedName>
        <fullName evidence="1">Centromere protein P</fullName>
    </submittedName>
</protein>
<dbReference type="AlphaFoldDB" id="A0A7N9ICT3"/>
<dbReference type="PANTHER" id="PTHR28577">
    <property type="entry name" value="CENTROMERE PROTEIN P"/>
    <property type="match status" value="1"/>
</dbReference>
<dbReference type="PANTHER" id="PTHR28577:SF1">
    <property type="entry name" value="CENTROMERE PROTEIN P"/>
    <property type="match status" value="1"/>
</dbReference>
<reference evidence="1 2" key="1">
    <citation type="submission" date="2013-03" db="EMBL/GenBank/DDBJ databases">
        <authorList>
            <person name="Warren W."/>
            <person name="Wilson R.K."/>
        </authorList>
    </citation>
    <scope>NUCLEOTIDE SEQUENCE</scope>
</reference>
<keyword evidence="2" id="KW-1185">Reference proteome</keyword>
<organism evidence="1 2">
    <name type="scientific">Macaca fascicularis</name>
    <name type="common">Crab-eating macaque</name>
    <name type="synonym">Cynomolgus monkey</name>
    <dbReference type="NCBI Taxonomy" id="9541"/>
    <lineage>
        <taxon>Eukaryota</taxon>
        <taxon>Metazoa</taxon>
        <taxon>Chordata</taxon>
        <taxon>Craniata</taxon>
        <taxon>Vertebrata</taxon>
        <taxon>Euteleostomi</taxon>
        <taxon>Mammalia</taxon>
        <taxon>Eutheria</taxon>
        <taxon>Euarchontoglires</taxon>
        <taxon>Primates</taxon>
        <taxon>Haplorrhini</taxon>
        <taxon>Catarrhini</taxon>
        <taxon>Cercopithecidae</taxon>
        <taxon>Cercopithecinae</taxon>
        <taxon>Macaca</taxon>
    </lineage>
</organism>
<evidence type="ECO:0000313" key="1">
    <source>
        <dbReference type="Ensembl" id="ENSMFAP00000054057.1"/>
    </source>
</evidence>
<dbReference type="Pfam" id="PF13096">
    <property type="entry name" value="CENP-P"/>
    <property type="match status" value="2"/>
</dbReference>
<accession>A0A7N9ICT3</accession>
<dbReference type="GO" id="GO:0000939">
    <property type="term" value="C:inner kinetochore"/>
    <property type="evidence" value="ECO:0007669"/>
    <property type="project" value="Ensembl"/>
</dbReference>
<dbReference type="Proteomes" id="UP000233100">
    <property type="component" value="Chromosome 15"/>
</dbReference>
<reference evidence="1" key="2">
    <citation type="submission" date="2025-08" db="UniProtKB">
        <authorList>
            <consortium name="Ensembl"/>
        </authorList>
    </citation>
    <scope>IDENTIFICATION</scope>
</reference>
<gene>
    <name evidence="1" type="primary">CENPP</name>
</gene>
<evidence type="ECO:0000313" key="2">
    <source>
        <dbReference type="Proteomes" id="UP000233100"/>
    </source>
</evidence>
<proteinExistence type="predicted"/>
<dbReference type="GO" id="GO:0034080">
    <property type="term" value="P:CENP-A containing chromatin assembly"/>
    <property type="evidence" value="ECO:0007669"/>
    <property type="project" value="InterPro"/>
</dbReference>
<dbReference type="Bgee" id="ENSMFAG00000001741">
    <property type="expression patterns" value="Expressed in bone marrow and 13 other cell types or tissues"/>
</dbReference>
<name>A0A7N9ICT3_MACFA</name>
<sequence>MDAELAEERVLQAEIAAVRRACENPPAPWEEKSRVQKSFQAIHQFTSEGWKSSKDLKNQLGHLESELSFLSTLTGINIRNYSRQTEDLTSTEMAEKSIRKVLQRHRLSGNCHMVTFQLEFQILEIQNKERLSSAVTDLNIIMEPTECSELSEFVSRNFGRARWLTPIIPAFWEADAGRSQEDRKDLFMFFRSLHFFVEWFEYRKRTFKHFKEKYPDAVYLSEGPSSCSMGIRSASRPGFELVIVWRIQIDEDGKVFPKLDLLTKVPQRALELDKNRAIEAAPLSFRTLLGVLGIEAALESLIKSLCAEENN</sequence>
<dbReference type="InterPro" id="IPR027801">
    <property type="entry name" value="CENP-P"/>
</dbReference>
<dbReference type="GO" id="GO:0005730">
    <property type="term" value="C:nucleolus"/>
    <property type="evidence" value="ECO:0007669"/>
    <property type="project" value="Ensembl"/>
</dbReference>
<dbReference type="GeneTree" id="ENSGT00390000011897"/>